<dbReference type="PIRSF" id="PIRSF003101">
    <property type="entry name" value="FtsA"/>
    <property type="match status" value="1"/>
</dbReference>
<proteinExistence type="inferred from homology"/>
<dbReference type="InterPro" id="IPR043129">
    <property type="entry name" value="ATPase_NBD"/>
</dbReference>
<dbReference type="SMART" id="SM00842">
    <property type="entry name" value="FtsA"/>
    <property type="match status" value="1"/>
</dbReference>
<comment type="subcellular location">
    <subcellularLocation>
        <location evidence="5">Cell membrane</location>
        <topology evidence="5">Peripheral membrane protein</topology>
        <orientation evidence="5">Cytoplasmic side</orientation>
    </subcellularLocation>
    <text evidence="5">Localizes to the Z ring in an FtsZ-dependent manner. Targeted to the membrane through a conserved C-terminal amphipathic helix.</text>
</comment>
<dbReference type="HAMAP" id="MF_02033">
    <property type="entry name" value="FtsA"/>
    <property type="match status" value="1"/>
</dbReference>
<dbReference type="PANTHER" id="PTHR32432:SF4">
    <property type="entry name" value="CELL DIVISION PROTEIN FTSA"/>
    <property type="match status" value="1"/>
</dbReference>
<dbReference type="InterPro" id="IPR003494">
    <property type="entry name" value="SHS2_FtsA"/>
</dbReference>
<dbReference type="Gene3D" id="3.30.1490.110">
    <property type="match status" value="1"/>
</dbReference>
<evidence type="ECO:0000256" key="6">
    <source>
        <dbReference type="PIRNR" id="PIRNR003101"/>
    </source>
</evidence>
<evidence type="ECO:0000256" key="2">
    <source>
        <dbReference type="ARBA" id="ARBA00022618"/>
    </source>
</evidence>
<evidence type="ECO:0000256" key="5">
    <source>
        <dbReference type="HAMAP-Rule" id="MF_02033"/>
    </source>
</evidence>
<evidence type="ECO:0000259" key="7">
    <source>
        <dbReference type="SMART" id="SM00842"/>
    </source>
</evidence>
<evidence type="ECO:0000256" key="4">
    <source>
        <dbReference type="ARBA" id="ARBA00023306"/>
    </source>
</evidence>
<dbReference type="Pfam" id="PF02491">
    <property type="entry name" value="SHS2_FTSA"/>
    <property type="match status" value="1"/>
</dbReference>
<dbReference type="Pfam" id="PF14450">
    <property type="entry name" value="FtsA"/>
    <property type="match status" value="1"/>
</dbReference>
<dbReference type="AlphaFoldDB" id="A0A554LHE4"/>
<dbReference type="GO" id="GO:0009898">
    <property type="term" value="C:cytoplasmic side of plasma membrane"/>
    <property type="evidence" value="ECO:0007669"/>
    <property type="project" value="UniProtKB-UniRule"/>
</dbReference>
<keyword evidence="4 5" id="KW-0131">Cell cycle</keyword>
<comment type="function">
    <text evidence="5 6">Cell division protein that is involved in the assembly of the Z ring. May serve as a membrane anchor for the Z ring.</text>
</comment>
<keyword evidence="2 5" id="KW-0132">Cell division</keyword>
<name>A0A554LHE4_9BACT</name>
<organism evidence="8 9">
    <name type="scientific">Candidatus Berkelbacteria bacterium Licking1014_96</name>
    <dbReference type="NCBI Taxonomy" id="2017149"/>
    <lineage>
        <taxon>Bacteria</taxon>
        <taxon>Candidatus Berkelbacteria</taxon>
    </lineage>
</organism>
<comment type="caution">
    <text evidence="8">The sequence shown here is derived from an EMBL/GenBank/DDBJ whole genome shotgun (WGS) entry which is preliminary data.</text>
</comment>
<sequence length="422" mass="44475">MPNNRKEDFIVGIDVGTSKVATLVAQKNSSGDEKLNQSFDIIGVGLSANGSMRKGTVVDLEDTISSISASLEEAERMSGIPIERAIVALGGDHITGTNSTGVIAISGENGEVTQTDVDRVIEATKAISQPTNREMLHIIPRLYTIDGQGGIKDPLGLTGIRLEIDAHVIAGSTPAIKNLTKCVYQAGVDIEDLVYSGLAATYSMTSKKQKEIGVALIDIGAGTTDVVIIEEGEVLHSATIPLGSANITNDVAIGLKTSIPVAEAVKIKHGSCLPDAVSEHERIDLSEFDAKENQEASHRYLAEIIEARMSEILLLVKEELKQVNRDGMLPAGAVFVGGGAKLRDLVGLAKETLRLPSALGTPSIELTGFVDKVTDPSYAAAIGILIYGLEHSSGGRVSFNPAATAVSGAPGKIKDWFKQFIP</sequence>
<accession>A0A554LHE4</accession>
<protein>
    <recommendedName>
        <fullName evidence="5 6">Cell division protein FtsA</fullName>
    </recommendedName>
</protein>
<comment type="similarity">
    <text evidence="5 6">Belongs to the FtsA/MreB family.</text>
</comment>
<dbReference type="SUPFAM" id="SSF53067">
    <property type="entry name" value="Actin-like ATPase domain"/>
    <property type="match status" value="2"/>
</dbReference>
<evidence type="ECO:0000313" key="9">
    <source>
        <dbReference type="Proteomes" id="UP000318296"/>
    </source>
</evidence>
<dbReference type="Gene3D" id="3.30.420.40">
    <property type="match status" value="2"/>
</dbReference>
<dbReference type="NCBIfam" id="TIGR01174">
    <property type="entry name" value="ftsA"/>
    <property type="match status" value="1"/>
</dbReference>
<keyword evidence="1 5" id="KW-1003">Cell membrane</keyword>
<reference evidence="8 9" key="1">
    <citation type="submission" date="2017-07" db="EMBL/GenBank/DDBJ databases">
        <title>Mechanisms for carbon and nitrogen cycling indicate functional differentiation within the Candidate Phyla Radiation.</title>
        <authorList>
            <person name="Danczak R.E."/>
            <person name="Johnston M.D."/>
            <person name="Kenah C."/>
            <person name="Slattery M."/>
            <person name="Wrighton K.C."/>
            <person name="Wilkins M.J."/>
        </authorList>
    </citation>
    <scope>NUCLEOTIDE SEQUENCE [LARGE SCALE GENOMIC DNA]</scope>
    <source>
        <strain evidence="8">Licking1014_96</strain>
    </source>
</reference>
<comment type="subunit">
    <text evidence="5">Self-interacts. Interacts with FtsZ.</text>
</comment>
<dbReference type="EMBL" id="VMGH01000018">
    <property type="protein sequence ID" value="TSC92099.1"/>
    <property type="molecule type" value="Genomic_DNA"/>
</dbReference>
<dbReference type="PANTHER" id="PTHR32432">
    <property type="entry name" value="CELL DIVISION PROTEIN FTSA-RELATED"/>
    <property type="match status" value="1"/>
</dbReference>
<dbReference type="GO" id="GO:0032153">
    <property type="term" value="C:cell division site"/>
    <property type="evidence" value="ECO:0007669"/>
    <property type="project" value="UniProtKB-UniRule"/>
</dbReference>
<evidence type="ECO:0000256" key="1">
    <source>
        <dbReference type="ARBA" id="ARBA00022475"/>
    </source>
</evidence>
<keyword evidence="3 5" id="KW-0472">Membrane</keyword>
<dbReference type="Proteomes" id="UP000318296">
    <property type="component" value="Unassembled WGS sequence"/>
</dbReference>
<dbReference type="CDD" id="cd24048">
    <property type="entry name" value="ASKHA_NBD_FtsA"/>
    <property type="match status" value="1"/>
</dbReference>
<evidence type="ECO:0000313" key="8">
    <source>
        <dbReference type="EMBL" id="TSC92099.1"/>
    </source>
</evidence>
<feature type="domain" description="SHS2" evidence="7">
    <location>
        <begin position="10"/>
        <end position="204"/>
    </location>
</feature>
<evidence type="ECO:0000256" key="3">
    <source>
        <dbReference type="ARBA" id="ARBA00023136"/>
    </source>
</evidence>
<dbReference type="GO" id="GO:0043093">
    <property type="term" value="P:FtsZ-dependent cytokinesis"/>
    <property type="evidence" value="ECO:0007669"/>
    <property type="project" value="UniProtKB-UniRule"/>
</dbReference>
<dbReference type="InterPro" id="IPR050696">
    <property type="entry name" value="FtsA/MreB"/>
</dbReference>
<gene>
    <name evidence="5" type="primary">ftsA</name>
    <name evidence="8" type="ORF">CEN92_142</name>
</gene>
<dbReference type="InterPro" id="IPR020823">
    <property type="entry name" value="Cell_div_FtsA"/>
</dbReference>